<feature type="region of interest" description="Disordered" evidence="15">
    <location>
        <begin position="561"/>
        <end position="597"/>
    </location>
</feature>
<dbReference type="Gene3D" id="3.40.50.300">
    <property type="entry name" value="P-loop containing nucleotide triphosphate hydrolases"/>
    <property type="match status" value="3"/>
</dbReference>
<sequence>MTNDDTYISGARPPRTPKPEGSSWTDEQWEAVRLRGSDILVAAAAGSGKTAVLVERIIRRITDERDPVDVDRLLVATFTNAAAGEMRQRIREAIEKKLLEQPGSDHLRRQIALIPRASITTLHSFCLDVIRRHHQRIRLDPAFRIANETEAELMRQDILSDLLEEHYAKGGEHDEFWRLADAFGGERGDDALFRLIQQLYDYSRSHPWPDRWLLDTAARFDAGAVDAETAGEVANPWLATLVADVKMELQGMQGVLAEALRLTGMPGGPAPYAANVKDDLEQIGAALLAADVSWEALFEAFRATTFGKLNACRGSDYDKELQEQTKQLRDRVKKRFGDIREELFERTPEQYAAELAAMAPIVRKLAEIVIEFGDRYRVKKAAKGLVDFADLEHYCLDILRAPDSEPGTLVPSEAAEQYREQFAEILLDEYQDTNSVQEAIVALISRPAPGNRFMVGDVKQSIYRFRLAEPGLFMAKYRAFEPSSEDDPTGGRKIDLARNFRSRRQIVDGVNFVFKQVMTERVGEMEYDEAARLVCGASYPDSPEDLAVELVLIDRGNAAADDDGEEAAAASYDGDETDEAPESAEASRSSLEQEEQQAETAQLEARFIAAQIRRLTGMDGEKPFLVHDRGTGGLRPAVYRDFVILLRSTSQWAPVFMDELRAAGIPAYADLSAGYFSATEVETMLSLLQIIDNPYQDIPLAAVLRSPMFGLTAAELAMVRVRSKRKPYYEAVLAFAGAEETDPETAGSANGTTGEAPELRDKLARFLAKLDGWRTDARNGSLAELIWTIYRDTGFYDFVGGMPGGLQRQANLRALYDRARQYESTSFRGLFRFLRFVERMRDSGADLGAARALGEQEDVVRIMSIHKSKGLEFPIVYVAALGKTFNQTDLYGSFLLHKELGFGPMYVDPDTRVACPTLPMLAIRRRMKMETIAEELRVLYVALTRPKEKMVLVGTVKSMEKSAQAWSRMRDEPGWQLPAYEMAKARCYLDWLGPALIRHPQARALRDWSGGADAYRVPAALADEPSQWRVGVVPSIGFAQAAAAVEVRFADERMEAVAQLEPVPPATGRDAAAGGAAAVLDRRFEWSYRYGQASALFSKTSVSELKRLAERTFGRDDGEAAAWPVLESPASPADEPQSSRPSQAPLLGLTRRPQFLGKREMTAAERGTAYHAVMQHVPLHGDVTEETVRATVDAMVARQLLPDEHRDAIDAAVVASFFCEEVGRRLLRADNVYREVPFSYGLPAEDVYPEADEAVRGETVLVQGVIDCLFEENGELVLLDYKTDAVYGNRLETLKERYGVQLSLYAKAIGDIWRRPVKEKVLFFFDGPHIVTLE</sequence>
<keyword evidence="7 13" id="KW-0067">ATP-binding</keyword>
<dbReference type="InterPro" id="IPR000212">
    <property type="entry name" value="DNA_helicase_UvrD/REP"/>
</dbReference>
<keyword evidence="2 13" id="KW-0547">Nucleotide-binding</keyword>
<feature type="domain" description="UvrD-like helicase ATP-binding" evidence="16">
    <location>
        <begin position="22"/>
        <end position="503"/>
    </location>
</feature>
<name>A0A2V5K229_9BACL</name>
<dbReference type="PROSITE" id="PS51198">
    <property type="entry name" value="UVRD_HELICASE_ATP_BIND"/>
    <property type="match status" value="1"/>
</dbReference>
<dbReference type="InterPro" id="IPR027417">
    <property type="entry name" value="P-loop_NTPase"/>
</dbReference>
<dbReference type="PANTHER" id="PTHR11070:SF48">
    <property type="entry name" value="ATP-DEPENDENT HELICASE_NUCLEASE SUBUNIT A"/>
    <property type="match status" value="1"/>
</dbReference>
<comment type="function">
    <text evidence="13">The heterodimer acts as both an ATP-dependent DNA helicase and an ATP-dependent, dual-direction single-stranded exonuclease. Recognizes the chi site generating a DNA molecule suitable for the initiation of homologous recombination. The AddA nuclease domain is required for chi fragment generation; this subunit has the helicase and 3' -&gt; 5' nuclease activities.</text>
</comment>
<keyword evidence="19" id="KW-1185">Reference proteome</keyword>
<evidence type="ECO:0000256" key="6">
    <source>
        <dbReference type="ARBA" id="ARBA00022839"/>
    </source>
</evidence>
<dbReference type="SUPFAM" id="SSF52540">
    <property type="entry name" value="P-loop containing nucleoside triphosphate hydrolases"/>
    <property type="match status" value="1"/>
</dbReference>
<evidence type="ECO:0000256" key="15">
    <source>
        <dbReference type="SAM" id="MobiDB-lite"/>
    </source>
</evidence>
<dbReference type="HAMAP" id="MF_01451">
    <property type="entry name" value="AddA"/>
    <property type="match status" value="1"/>
</dbReference>
<feature type="region of interest" description="Disordered" evidence="15">
    <location>
        <begin position="1"/>
        <end position="24"/>
    </location>
</feature>
<dbReference type="SUPFAM" id="SSF52980">
    <property type="entry name" value="Restriction endonuclease-like"/>
    <property type="match status" value="1"/>
</dbReference>
<evidence type="ECO:0000256" key="2">
    <source>
        <dbReference type="ARBA" id="ARBA00022741"/>
    </source>
</evidence>
<evidence type="ECO:0000256" key="3">
    <source>
        <dbReference type="ARBA" id="ARBA00022763"/>
    </source>
</evidence>
<comment type="cofactor">
    <cofactor evidence="13">
        <name>Mg(2+)</name>
        <dbReference type="ChEBI" id="CHEBI:18420"/>
    </cofactor>
</comment>
<dbReference type="RefSeq" id="WP_110842420.1">
    <property type="nucleotide sequence ID" value="NZ_QJVJ01000011.1"/>
</dbReference>
<keyword evidence="6 13" id="KW-0269">Exonuclease</keyword>
<dbReference type="Pfam" id="PF13361">
    <property type="entry name" value="UvrD_C"/>
    <property type="match status" value="2"/>
</dbReference>
<dbReference type="GO" id="GO:0005829">
    <property type="term" value="C:cytosol"/>
    <property type="evidence" value="ECO:0007669"/>
    <property type="project" value="TreeGrafter"/>
</dbReference>
<feature type="compositionally biased region" description="Acidic residues" evidence="15">
    <location>
        <begin position="573"/>
        <end position="582"/>
    </location>
</feature>
<comment type="catalytic activity">
    <reaction evidence="11 13">
        <text>Couples ATP hydrolysis with the unwinding of duplex DNA by translocating in the 3'-5' direction.</text>
        <dbReference type="EC" id="5.6.2.4"/>
    </reaction>
</comment>
<keyword evidence="8 13" id="KW-0238">DNA-binding</keyword>
<dbReference type="InterPro" id="IPR011604">
    <property type="entry name" value="PDDEXK-like_dom_sf"/>
</dbReference>
<dbReference type="PANTHER" id="PTHR11070">
    <property type="entry name" value="UVRD / RECB / PCRA DNA HELICASE FAMILY MEMBER"/>
    <property type="match status" value="1"/>
</dbReference>
<evidence type="ECO:0000256" key="13">
    <source>
        <dbReference type="HAMAP-Rule" id="MF_01451"/>
    </source>
</evidence>
<gene>
    <name evidence="13 18" type="primary">addA</name>
    <name evidence="18" type="ORF">DLM86_23005</name>
</gene>
<comment type="caution">
    <text evidence="18">The sequence shown here is derived from an EMBL/GenBank/DDBJ whole genome shotgun (WGS) entry which is preliminary data.</text>
</comment>
<evidence type="ECO:0000313" key="18">
    <source>
        <dbReference type="EMBL" id="PYI51794.1"/>
    </source>
</evidence>
<keyword evidence="9 13" id="KW-0234">DNA repair</keyword>
<feature type="region of interest" description="Disordered" evidence="15">
    <location>
        <begin position="1128"/>
        <end position="1148"/>
    </location>
</feature>
<proteinExistence type="inferred from homology"/>
<dbReference type="PROSITE" id="PS51217">
    <property type="entry name" value="UVRD_HELICASE_CTER"/>
    <property type="match status" value="1"/>
</dbReference>
<dbReference type="Gene3D" id="3.90.320.10">
    <property type="match status" value="1"/>
</dbReference>
<dbReference type="InterPro" id="IPR038726">
    <property type="entry name" value="PDDEXK_AddAB-type"/>
</dbReference>
<protein>
    <recommendedName>
        <fullName evidence="13">ATP-dependent helicase/nuclease subunit A</fullName>
        <ecNumber evidence="13">3.1.-.-</ecNumber>
        <ecNumber evidence="13">5.6.2.4</ecNumber>
    </recommendedName>
    <alternativeName>
        <fullName evidence="13">ATP-dependent helicase/nuclease AddA</fullName>
    </alternativeName>
    <alternativeName>
        <fullName evidence="13">DNA 3'-5' helicase AddA</fullName>
    </alternativeName>
</protein>
<dbReference type="GO" id="GO:0016887">
    <property type="term" value="F:ATP hydrolysis activity"/>
    <property type="evidence" value="ECO:0007669"/>
    <property type="project" value="RHEA"/>
</dbReference>
<keyword evidence="5 13" id="KW-0347">Helicase</keyword>
<dbReference type="GO" id="GO:0005524">
    <property type="term" value="F:ATP binding"/>
    <property type="evidence" value="ECO:0007669"/>
    <property type="project" value="UniProtKB-UniRule"/>
</dbReference>
<organism evidence="18 19">
    <name type="scientific">Paenibacillus flagellatus</name>
    <dbReference type="NCBI Taxonomy" id="2211139"/>
    <lineage>
        <taxon>Bacteria</taxon>
        <taxon>Bacillati</taxon>
        <taxon>Bacillota</taxon>
        <taxon>Bacilli</taxon>
        <taxon>Bacillales</taxon>
        <taxon>Paenibacillaceae</taxon>
        <taxon>Paenibacillus</taxon>
    </lineage>
</organism>
<dbReference type="InterPro" id="IPR014017">
    <property type="entry name" value="DNA_helicase_UvrD-like_C"/>
</dbReference>
<dbReference type="GO" id="GO:0033202">
    <property type="term" value="C:DNA helicase complex"/>
    <property type="evidence" value="ECO:0007669"/>
    <property type="project" value="TreeGrafter"/>
</dbReference>
<dbReference type="GO" id="GO:0003690">
    <property type="term" value="F:double-stranded DNA binding"/>
    <property type="evidence" value="ECO:0007669"/>
    <property type="project" value="UniProtKB-UniRule"/>
</dbReference>
<dbReference type="NCBIfam" id="TIGR02785">
    <property type="entry name" value="addA_Gpos"/>
    <property type="match status" value="1"/>
</dbReference>
<reference evidence="18 19" key="1">
    <citation type="submission" date="2018-05" db="EMBL/GenBank/DDBJ databases">
        <title>Paenibacillus flagellatus sp. nov., isolated from selenium mineral soil.</title>
        <authorList>
            <person name="Dai X."/>
        </authorList>
    </citation>
    <scope>NUCLEOTIDE SEQUENCE [LARGE SCALE GENOMIC DNA]</scope>
    <source>
        <strain evidence="18 19">DXL2</strain>
    </source>
</reference>
<dbReference type="Gene3D" id="6.10.250.2380">
    <property type="match status" value="1"/>
</dbReference>
<keyword evidence="1 13" id="KW-0540">Nuclease</keyword>
<dbReference type="Pfam" id="PF12705">
    <property type="entry name" value="PDDEXK_1"/>
    <property type="match status" value="1"/>
</dbReference>
<evidence type="ECO:0000256" key="1">
    <source>
        <dbReference type="ARBA" id="ARBA00022722"/>
    </source>
</evidence>
<dbReference type="GO" id="GO:0000724">
    <property type="term" value="P:double-strand break repair via homologous recombination"/>
    <property type="evidence" value="ECO:0007669"/>
    <property type="project" value="UniProtKB-UniRule"/>
</dbReference>
<dbReference type="EC" id="5.6.2.4" evidence="13"/>
<feature type="domain" description="UvrD-like helicase C-terminal" evidence="17">
    <location>
        <begin position="564"/>
        <end position="870"/>
    </location>
</feature>
<evidence type="ECO:0000256" key="5">
    <source>
        <dbReference type="ARBA" id="ARBA00022806"/>
    </source>
</evidence>
<evidence type="ECO:0000259" key="16">
    <source>
        <dbReference type="PROSITE" id="PS51198"/>
    </source>
</evidence>
<dbReference type="Pfam" id="PF00580">
    <property type="entry name" value="UvrD-helicase"/>
    <property type="match status" value="1"/>
</dbReference>
<dbReference type="GO" id="GO:0043138">
    <property type="term" value="F:3'-5' DNA helicase activity"/>
    <property type="evidence" value="ECO:0007669"/>
    <property type="project" value="UniProtKB-UniRule"/>
</dbReference>
<accession>A0A2V5K229</accession>
<keyword evidence="10 13" id="KW-0413">Isomerase</keyword>
<evidence type="ECO:0000313" key="19">
    <source>
        <dbReference type="Proteomes" id="UP000247476"/>
    </source>
</evidence>
<keyword evidence="3 13" id="KW-0227">DNA damage</keyword>
<dbReference type="CDD" id="cd17932">
    <property type="entry name" value="DEXQc_UvrD"/>
    <property type="match status" value="1"/>
</dbReference>
<dbReference type="InterPro" id="IPR011335">
    <property type="entry name" value="Restrct_endonuc-II-like"/>
</dbReference>
<dbReference type="GO" id="GO:0008408">
    <property type="term" value="F:3'-5' exonuclease activity"/>
    <property type="evidence" value="ECO:0007669"/>
    <property type="project" value="UniProtKB-UniRule"/>
</dbReference>
<comment type="subunit">
    <text evidence="13">Heterodimer of AddA and AddB/RexB.</text>
</comment>
<evidence type="ECO:0000256" key="8">
    <source>
        <dbReference type="ARBA" id="ARBA00023125"/>
    </source>
</evidence>
<evidence type="ECO:0000256" key="14">
    <source>
        <dbReference type="PROSITE-ProRule" id="PRU00560"/>
    </source>
</evidence>
<dbReference type="InterPro" id="IPR014016">
    <property type="entry name" value="UvrD-like_ATP-bd"/>
</dbReference>
<keyword evidence="4 13" id="KW-0378">Hydrolase</keyword>
<feature type="binding site" evidence="14">
    <location>
        <begin position="43"/>
        <end position="50"/>
    </location>
    <ligand>
        <name>ATP</name>
        <dbReference type="ChEBI" id="CHEBI:30616"/>
    </ligand>
</feature>
<evidence type="ECO:0000256" key="9">
    <source>
        <dbReference type="ARBA" id="ARBA00023204"/>
    </source>
</evidence>
<dbReference type="EMBL" id="QJVJ01000011">
    <property type="protein sequence ID" value="PYI51794.1"/>
    <property type="molecule type" value="Genomic_DNA"/>
</dbReference>
<comment type="catalytic activity">
    <reaction evidence="12 13">
        <text>ATP + H2O = ADP + phosphate + H(+)</text>
        <dbReference type="Rhea" id="RHEA:13065"/>
        <dbReference type="ChEBI" id="CHEBI:15377"/>
        <dbReference type="ChEBI" id="CHEBI:15378"/>
        <dbReference type="ChEBI" id="CHEBI:30616"/>
        <dbReference type="ChEBI" id="CHEBI:43474"/>
        <dbReference type="ChEBI" id="CHEBI:456216"/>
        <dbReference type="EC" id="5.6.2.4"/>
    </reaction>
</comment>
<evidence type="ECO:0000256" key="10">
    <source>
        <dbReference type="ARBA" id="ARBA00023235"/>
    </source>
</evidence>
<dbReference type="FunFam" id="3.40.50.300:FF:001236">
    <property type="entry name" value="ATP-dependent helicase/nuclease subunit A"/>
    <property type="match status" value="1"/>
</dbReference>
<dbReference type="EC" id="3.1.-.-" evidence="13"/>
<evidence type="ECO:0000256" key="4">
    <source>
        <dbReference type="ARBA" id="ARBA00022801"/>
    </source>
</evidence>
<dbReference type="Proteomes" id="UP000247476">
    <property type="component" value="Unassembled WGS sequence"/>
</dbReference>
<evidence type="ECO:0000256" key="11">
    <source>
        <dbReference type="ARBA" id="ARBA00034617"/>
    </source>
</evidence>
<evidence type="ECO:0000256" key="7">
    <source>
        <dbReference type="ARBA" id="ARBA00022840"/>
    </source>
</evidence>
<dbReference type="OrthoDB" id="9810135at2"/>
<comment type="similarity">
    <text evidence="13">Belongs to the helicase family. AddA subfamily.</text>
</comment>
<evidence type="ECO:0000256" key="12">
    <source>
        <dbReference type="ARBA" id="ARBA00048988"/>
    </source>
</evidence>
<dbReference type="InterPro" id="IPR014152">
    <property type="entry name" value="AddA"/>
</dbReference>
<evidence type="ECO:0000259" key="17">
    <source>
        <dbReference type="PROSITE" id="PS51217"/>
    </source>
</evidence>